<dbReference type="EMBL" id="GDHC01000913">
    <property type="protein sequence ID" value="JAQ17716.1"/>
    <property type="molecule type" value="Transcribed_RNA"/>
</dbReference>
<evidence type="ECO:0000313" key="1">
    <source>
        <dbReference type="EMBL" id="JAQ17716.1"/>
    </source>
</evidence>
<reference evidence="1" key="1">
    <citation type="journal article" date="2016" name="Gigascience">
        <title>De novo construction of an expanded transcriptome assembly for the western tarnished plant bug, Lygus hesperus.</title>
        <authorList>
            <person name="Tassone E.E."/>
            <person name="Geib S.M."/>
            <person name="Hall B."/>
            <person name="Fabrick J.A."/>
            <person name="Brent C.S."/>
            <person name="Hull J.J."/>
        </authorList>
    </citation>
    <scope>NUCLEOTIDE SEQUENCE</scope>
</reference>
<feature type="non-terminal residue" evidence="1">
    <location>
        <position position="1"/>
    </location>
</feature>
<name>A0A146MG29_LYGHE</name>
<proteinExistence type="predicted"/>
<dbReference type="AlphaFoldDB" id="A0A146MG29"/>
<organism evidence="1">
    <name type="scientific">Lygus hesperus</name>
    <name type="common">Western plant bug</name>
    <dbReference type="NCBI Taxonomy" id="30085"/>
    <lineage>
        <taxon>Eukaryota</taxon>
        <taxon>Metazoa</taxon>
        <taxon>Ecdysozoa</taxon>
        <taxon>Arthropoda</taxon>
        <taxon>Hexapoda</taxon>
        <taxon>Insecta</taxon>
        <taxon>Pterygota</taxon>
        <taxon>Neoptera</taxon>
        <taxon>Paraneoptera</taxon>
        <taxon>Hemiptera</taxon>
        <taxon>Heteroptera</taxon>
        <taxon>Panheteroptera</taxon>
        <taxon>Cimicomorpha</taxon>
        <taxon>Miridae</taxon>
        <taxon>Mirini</taxon>
        <taxon>Lygus</taxon>
    </lineage>
</organism>
<sequence length="213" mass="24632">THRCNIHKDVGRCMTRFLLRYIYHEWVRKQTPDIQFGIYTPHSRPIRYPYLSTRGVSSRGAKELRVAIAVPTKLYAANSTVPEKSPWFCNVEYTGDIQPSENVYAIARKIIETWKVCAVKTMCRKGAETYDERPAMHVYGDTSCSVCRYSGCSEPCHVSCNSRRHPSLYRIERWVHSLPSSTHDYDDTTTTTTVFTIEKVFSYSLKFVCMYIG</sequence>
<protein>
    <submittedName>
        <fullName evidence="1">Uncharacterized protein</fullName>
    </submittedName>
</protein>
<gene>
    <name evidence="1" type="ORF">g.20295</name>
</gene>
<accession>A0A146MG29</accession>